<dbReference type="AlphaFoldDB" id="A0A286RAF6"/>
<protein>
    <submittedName>
        <fullName evidence="1">Uncharacterized protein</fullName>
    </submittedName>
</protein>
<dbReference type="KEGG" id="ttf:THTE_0329"/>
<dbReference type="Proteomes" id="UP000215086">
    <property type="component" value="Chromosome"/>
</dbReference>
<keyword evidence="2" id="KW-1185">Reference proteome</keyword>
<name>A0A286RAF6_9BACT</name>
<evidence type="ECO:0000313" key="2">
    <source>
        <dbReference type="Proteomes" id="UP000215086"/>
    </source>
</evidence>
<gene>
    <name evidence="1" type="ORF">THTE_0329</name>
</gene>
<dbReference type="EMBL" id="CP018477">
    <property type="protein sequence ID" value="ASV72931.1"/>
    <property type="molecule type" value="Genomic_DNA"/>
</dbReference>
<organism evidence="1 2">
    <name type="scientific">Thermogutta terrifontis</name>
    <dbReference type="NCBI Taxonomy" id="1331910"/>
    <lineage>
        <taxon>Bacteria</taxon>
        <taxon>Pseudomonadati</taxon>
        <taxon>Planctomycetota</taxon>
        <taxon>Planctomycetia</taxon>
        <taxon>Pirellulales</taxon>
        <taxon>Thermoguttaceae</taxon>
        <taxon>Thermogutta</taxon>
    </lineage>
</organism>
<reference evidence="1 2" key="1">
    <citation type="journal article" name="Front. Microbiol.">
        <title>Sugar Metabolism of the First Thermophilic Planctomycete Thermogutta terrifontis: Comparative Genomic and Transcriptomic Approaches.</title>
        <authorList>
            <person name="Elcheninov A.G."/>
            <person name="Menzel P."/>
            <person name="Gudbergsdottir S.R."/>
            <person name="Slesarev A.I."/>
            <person name="Kadnikov V.V."/>
            <person name="Krogh A."/>
            <person name="Bonch-Osmolovskaya E.A."/>
            <person name="Peng X."/>
            <person name="Kublanov I.V."/>
        </authorList>
    </citation>
    <scope>NUCLEOTIDE SEQUENCE [LARGE SCALE GENOMIC DNA]</scope>
    <source>
        <strain evidence="1 2">R1</strain>
    </source>
</reference>
<sequence length="42" mass="4571">MPRPTCRLALVNVFSGRFMNRPYAIAAPFSGGTRLSGPMNTD</sequence>
<evidence type="ECO:0000313" key="1">
    <source>
        <dbReference type="EMBL" id="ASV72931.1"/>
    </source>
</evidence>
<proteinExistence type="predicted"/>
<accession>A0A286RAF6</accession>